<reference evidence="4" key="1">
    <citation type="submission" date="2016-10" db="EMBL/GenBank/DDBJ databases">
        <authorList>
            <person name="Varghese N."/>
            <person name="Submissions S."/>
        </authorList>
    </citation>
    <scope>NUCLEOTIDE SEQUENCE [LARGE SCALE GENOMIC DNA]</scope>
    <source>
        <strain evidence="4">LMG 26031</strain>
    </source>
</reference>
<dbReference type="Pfam" id="PF00072">
    <property type="entry name" value="Response_reg"/>
    <property type="match status" value="1"/>
</dbReference>
<keyword evidence="4" id="KW-1185">Reference proteome</keyword>
<dbReference type="InterPro" id="IPR058245">
    <property type="entry name" value="NreC/VraR/RcsB-like_REC"/>
</dbReference>
<feature type="domain" description="Response regulatory" evidence="2">
    <location>
        <begin position="11"/>
        <end position="127"/>
    </location>
</feature>
<dbReference type="STRING" id="667676.SAMN05192539_1009182"/>
<dbReference type="PANTHER" id="PTHR45566">
    <property type="entry name" value="HTH-TYPE TRANSCRIPTIONAL REGULATOR YHJB-RELATED"/>
    <property type="match status" value="1"/>
</dbReference>
<dbReference type="EMBL" id="FNYE01000009">
    <property type="protein sequence ID" value="SEJ34714.1"/>
    <property type="molecule type" value="Genomic_DNA"/>
</dbReference>
<name>A0A1H6Y4B4_9BURK</name>
<dbReference type="RefSeq" id="WP_090866029.1">
    <property type="nucleotide sequence ID" value="NZ_FNYE01000009.1"/>
</dbReference>
<evidence type="ECO:0000313" key="3">
    <source>
        <dbReference type="EMBL" id="SEJ34714.1"/>
    </source>
</evidence>
<dbReference type="CDD" id="cd17535">
    <property type="entry name" value="REC_NarL-like"/>
    <property type="match status" value="1"/>
</dbReference>
<dbReference type="PANTHER" id="PTHR45566:SF2">
    <property type="entry name" value="NARL SUBFAMILY"/>
    <property type="match status" value="1"/>
</dbReference>
<accession>A0A1H6Y4B4</accession>
<dbReference type="OrthoDB" id="9152510at2"/>
<feature type="modified residue" description="4-aspartylphosphate" evidence="1">
    <location>
        <position position="62"/>
    </location>
</feature>
<keyword evidence="1" id="KW-0597">Phosphoprotein</keyword>
<organism evidence="3 4">
    <name type="scientific">Paraburkholderia diazotrophica</name>
    <dbReference type="NCBI Taxonomy" id="667676"/>
    <lineage>
        <taxon>Bacteria</taxon>
        <taxon>Pseudomonadati</taxon>
        <taxon>Pseudomonadota</taxon>
        <taxon>Betaproteobacteria</taxon>
        <taxon>Burkholderiales</taxon>
        <taxon>Burkholderiaceae</taxon>
        <taxon>Paraburkholderia</taxon>
    </lineage>
</organism>
<dbReference type="SUPFAM" id="SSF52172">
    <property type="entry name" value="CheY-like"/>
    <property type="match status" value="1"/>
</dbReference>
<proteinExistence type="predicted"/>
<dbReference type="InterPro" id="IPR051015">
    <property type="entry name" value="EvgA-like"/>
</dbReference>
<dbReference type="AlphaFoldDB" id="A0A1H6Y4B4"/>
<dbReference type="SMART" id="SM00448">
    <property type="entry name" value="REC"/>
    <property type="match status" value="1"/>
</dbReference>
<dbReference type="Gene3D" id="3.40.50.2300">
    <property type="match status" value="1"/>
</dbReference>
<dbReference type="InterPro" id="IPR011006">
    <property type="entry name" value="CheY-like_superfamily"/>
</dbReference>
<protein>
    <submittedName>
        <fullName evidence="3">Response regulator receiver domain-containing protein</fullName>
    </submittedName>
</protein>
<dbReference type="InterPro" id="IPR001789">
    <property type="entry name" value="Sig_transdc_resp-reg_receiver"/>
</dbReference>
<evidence type="ECO:0000259" key="2">
    <source>
        <dbReference type="PROSITE" id="PS50110"/>
    </source>
</evidence>
<dbReference type="GO" id="GO:0000160">
    <property type="term" value="P:phosphorelay signal transduction system"/>
    <property type="evidence" value="ECO:0007669"/>
    <property type="project" value="InterPro"/>
</dbReference>
<sequence length="134" mass="14114">MDAATSTTVSKVYLVDDAIEVRRRLARLLGAIAGVEIAGEGEDVDEALEGILESHADIVVMDVRLAGGSSLALIEALSRARPSIIKIVLTNHTACAFRDACAAAGADLFFDKTAEFDAACRAIQAIAQSRRARA</sequence>
<evidence type="ECO:0000256" key="1">
    <source>
        <dbReference type="PROSITE-ProRule" id="PRU00169"/>
    </source>
</evidence>
<evidence type="ECO:0000313" key="4">
    <source>
        <dbReference type="Proteomes" id="UP000198866"/>
    </source>
</evidence>
<dbReference type="Proteomes" id="UP000198866">
    <property type="component" value="Unassembled WGS sequence"/>
</dbReference>
<gene>
    <name evidence="3" type="ORF">SAMN05192539_1009182</name>
</gene>
<dbReference type="PROSITE" id="PS50110">
    <property type="entry name" value="RESPONSE_REGULATORY"/>
    <property type="match status" value="1"/>
</dbReference>